<feature type="transmembrane region" description="Helical" evidence="5">
    <location>
        <begin position="171"/>
        <end position="191"/>
    </location>
</feature>
<feature type="transmembrane region" description="Helical" evidence="5">
    <location>
        <begin position="302"/>
        <end position="320"/>
    </location>
</feature>
<evidence type="ECO:0000259" key="6">
    <source>
        <dbReference type="PROSITE" id="PS50850"/>
    </source>
</evidence>
<dbReference type="PANTHER" id="PTHR23501:SF154">
    <property type="entry name" value="MULTIDRUG-EFFLUX TRANSPORTER RV1634-RELATED"/>
    <property type="match status" value="1"/>
</dbReference>
<feature type="transmembrane region" description="Helical" evidence="5">
    <location>
        <begin position="108"/>
        <end position="129"/>
    </location>
</feature>
<feature type="transmembrane region" description="Helical" evidence="5">
    <location>
        <begin position="229"/>
        <end position="246"/>
    </location>
</feature>
<keyword evidence="4 5" id="KW-0472">Membrane</keyword>
<feature type="transmembrane region" description="Helical" evidence="5">
    <location>
        <begin position="332"/>
        <end position="351"/>
    </location>
</feature>
<feature type="transmembrane region" description="Helical" evidence="5">
    <location>
        <begin position="141"/>
        <end position="159"/>
    </location>
</feature>
<feature type="transmembrane region" description="Helical" evidence="5">
    <location>
        <begin position="400"/>
        <end position="426"/>
    </location>
</feature>
<comment type="subcellular location">
    <subcellularLocation>
        <location evidence="1">Membrane</location>
        <topology evidence="1">Multi-pass membrane protein</topology>
    </subcellularLocation>
</comment>
<feature type="domain" description="Major facilitator superfamily (MFS) profile" evidence="6">
    <location>
        <begin position="18"/>
        <end position="462"/>
    </location>
</feature>
<dbReference type="Proteomes" id="UP000219564">
    <property type="component" value="Unassembled WGS sequence"/>
</dbReference>
<evidence type="ECO:0000256" key="1">
    <source>
        <dbReference type="ARBA" id="ARBA00004141"/>
    </source>
</evidence>
<name>A0AAX2HA75_9PSED</name>
<proteinExistence type="predicted"/>
<dbReference type="GO" id="GO:0022857">
    <property type="term" value="F:transmembrane transporter activity"/>
    <property type="evidence" value="ECO:0007669"/>
    <property type="project" value="InterPro"/>
</dbReference>
<sequence>MTTATGWAALLLGKNGLRSLALAGGVALHAINVYLVTTILPSVVKDIGGLDYYAWNTTLFVVASIIGSVLSARCLTGLGPRVAYAVAGLVFALGCGLCSLAPDMGVLILGRTVQGLGGGLLFALPYSMIRLVFDQALWPRAMALISGMWGAATLIGPAVGGVFAEYDAWRAAFWVLIPVTLSFVLLASLILPRKTTEPTAKAPVPVVQLVLLTGMVLAISVGSIKPSPLFNAMGLLAGMLLLYAVWRVEGSDRHRMLPRNSVRTGGLLLPIYLSMSLMVMGMTSEVFVPYFLQVLHLQTPLVAGYVAALMAAGWTLGSLYSCGLSREAANRAMLVAPLLVVTGLGLAGLFVPQTSASLVSLGGVSVAMVLVGTGIGLAWPHLLTRILANVPDAEKDIAGASITTVQLIATAVGAALAGMIANLAGFTSPGGVAGASSAATWLFGVFAALSALLFITVRQVLRRELVPNGTSAPLMADEPLTAEKPE</sequence>
<protein>
    <submittedName>
        <fullName evidence="7">Transporter, major facilitator family</fullName>
    </submittedName>
</protein>
<gene>
    <name evidence="7" type="ORF">PLUA15_290077</name>
</gene>
<evidence type="ECO:0000313" key="8">
    <source>
        <dbReference type="Proteomes" id="UP000219564"/>
    </source>
</evidence>
<organism evidence="7 8">
    <name type="scientific">Pseudomonas lundensis</name>
    <dbReference type="NCBI Taxonomy" id="86185"/>
    <lineage>
        <taxon>Bacteria</taxon>
        <taxon>Pseudomonadati</taxon>
        <taxon>Pseudomonadota</taxon>
        <taxon>Gammaproteobacteria</taxon>
        <taxon>Pseudomonadales</taxon>
        <taxon>Pseudomonadaceae</taxon>
        <taxon>Pseudomonas</taxon>
    </lineage>
</organism>
<evidence type="ECO:0000256" key="2">
    <source>
        <dbReference type="ARBA" id="ARBA00022692"/>
    </source>
</evidence>
<keyword evidence="3 5" id="KW-1133">Transmembrane helix</keyword>
<dbReference type="Pfam" id="PF07690">
    <property type="entry name" value="MFS_1"/>
    <property type="match status" value="1"/>
</dbReference>
<evidence type="ECO:0000256" key="5">
    <source>
        <dbReference type="SAM" id="Phobius"/>
    </source>
</evidence>
<dbReference type="InterPro" id="IPR036259">
    <property type="entry name" value="MFS_trans_sf"/>
</dbReference>
<feature type="transmembrane region" description="Helical" evidence="5">
    <location>
        <begin position="52"/>
        <end position="70"/>
    </location>
</feature>
<feature type="transmembrane region" description="Helical" evidence="5">
    <location>
        <begin position="357"/>
        <end position="379"/>
    </location>
</feature>
<dbReference type="PANTHER" id="PTHR23501">
    <property type="entry name" value="MAJOR FACILITATOR SUPERFAMILY"/>
    <property type="match status" value="1"/>
</dbReference>
<evidence type="ECO:0000313" key="7">
    <source>
        <dbReference type="EMBL" id="SOB53190.1"/>
    </source>
</evidence>
<reference evidence="7 8" key="1">
    <citation type="submission" date="2017-08" db="EMBL/GenBank/DDBJ databases">
        <authorList>
            <person name="Chaillou S."/>
        </authorList>
    </citation>
    <scope>NUCLEOTIDE SEQUENCE [LARGE SCALE GENOMIC DNA]</scope>
    <source>
        <strain evidence="7 8">MFPA15A1205</strain>
    </source>
</reference>
<dbReference type="GO" id="GO:0005886">
    <property type="term" value="C:plasma membrane"/>
    <property type="evidence" value="ECO:0007669"/>
    <property type="project" value="TreeGrafter"/>
</dbReference>
<dbReference type="RefSeq" id="WP_097192188.1">
    <property type="nucleotide sequence ID" value="NZ_OBKZ01000022.1"/>
</dbReference>
<feature type="transmembrane region" description="Helical" evidence="5">
    <location>
        <begin position="267"/>
        <end position="290"/>
    </location>
</feature>
<comment type="caution">
    <text evidence="7">The sequence shown here is derived from an EMBL/GenBank/DDBJ whole genome shotgun (WGS) entry which is preliminary data.</text>
</comment>
<dbReference type="AlphaFoldDB" id="A0AAX2HA75"/>
<dbReference type="EMBL" id="OBKZ01000022">
    <property type="protein sequence ID" value="SOB53190.1"/>
    <property type="molecule type" value="Genomic_DNA"/>
</dbReference>
<feature type="transmembrane region" description="Helical" evidence="5">
    <location>
        <begin position="20"/>
        <end position="40"/>
    </location>
</feature>
<accession>A0AAX2HA75</accession>
<dbReference type="InterPro" id="IPR020846">
    <property type="entry name" value="MFS_dom"/>
</dbReference>
<dbReference type="InterPro" id="IPR011701">
    <property type="entry name" value="MFS"/>
</dbReference>
<dbReference type="Gene3D" id="1.20.1250.20">
    <property type="entry name" value="MFS general substrate transporter like domains"/>
    <property type="match status" value="1"/>
</dbReference>
<dbReference type="SUPFAM" id="SSF103473">
    <property type="entry name" value="MFS general substrate transporter"/>
    <property type="match status" value="1"/>
</dbReference>
<evidence type="ECO:0000256" key="3">
    <source>
        <dbReference type="ARBA" id="ARBA00022989"/>
    </source>
</evidence>
<dbReference type="PROSITE" id="PS50850">
    <property type="entry name" value="MFS"/>
    <property type="match status" value="1"/>
</dbReference>
<feature type="transmembrane region" description="Helical" evidence="5">
    <location>
        <begin position="82"/>
        <end position="102"/>
    </location>
</feature>
<keyword evidence="2 5" id="KW-0812">Transmembrane</keyword>
<evidence type="ECO:0000256" key="4">
    <source>
        <dbReference type="ARBA" id="ARBA00023136"/>
    </source>
</evidence>
<feature type="transmembrane region" description="Helical" evidence="5">
    <location>
        <begin position="438"/>
        <end position="457"/>
    </location>
</feature>
<feature type="transmembrane region" description="Helical" evidence="5">
    <location>
        <begin position="203"/>
        <end position="223"/>
    </location>
</feature>